<feature type="transmembrane region" description="Helical" evidence="2">
    <location>
        <begin position="91"/>
        <end position="109"/>
    </location>
</feature>
<gene>
    <name evidence="4" type="ORF">DSM3645_06439</name>
</gene>
<feature type="transmembrane region" description="Helical" evidence="2">
    <location>
        <begin position="116"/>
        <end position="136"/>
    </location>
</feature>
<feature type="transmembrane region" description="Helical" evidence="2">
    <location>
        <begin position="156"/>
        <end position="176"/>
    </location>
</feature>
<evidence type="ECO:0000256" key="1">
    <source>
        <dbReference type="ARBA" id="ARBA00005801"/>
    </source>
</evidence>
<feature type="domain" description="Prepilin type IV endopeptidase peptidase" evidence="3">
    <location>
        <begin position="68"/>
        <end position="171"/>
    </location>
</feature>
<keyword evidence="2" id="KW-0812">Transmembrane</keyword>
<comment type="caution">
    <text evidence="4">The sequence shown here is derived from an EMBL/GenBank/DDBJ whole genome shotgun (WGS) entry which is preliminary data.</text>
</comment>
<dbReference type="AlphaFoldDB" id="A4A2S9"/>
<evidence type="ECO:0000259" key="3">
    <source>
        <dbReference type="Pfam" id="PF01478"/>
    </source>
</evidence>
<dbReference type="PANTHER" id="PTHR30487:SF0">
    <property type="entry name" value="PREPILIN LEADER PEPTIDASE_N-METHYLTRANSFERASE-RELATED"/>
    <property type="match status" value="1"/>
</dbReference>
<reference evidence="4 5" key="1">
    <citation type="submission" date="2006-02" db="EMBL/GenBank/DDBJ databases">
        <authorList>
            <person name="Amann R."/>
            <person name="Ferriera S."/>
            <person name="Johnson J."/>
            <person name="Kravitz S."/>
            <person name="Halpern A."/>
            <person name="Remington K."/>
            <person name="Beeson K."/>
            <person name="Tran B."/>
            <person name="Rogers Y.-H."/>
            <person name="Friedman R."/>
            <person name="Venter J.C."/>
        </authorList>
    </citation>
    <scope>NUCLEOTIDE SEQUENCE [LARGE SCALE GENOMIC DNA]</scope>
    <source>
        <strain evidence="4 5">DSM 3645</strain>
    </source>
</reference>
<dbReference type="HOGENOM" id="CLU_057101_4_0_0"/>
<organism evidence="4 5">
    <name type="scientific">Blastopirellula marina DSM 3645</name>
    <dbReference type="NCBI Taxonomy" id="314230"/>
    <lineage>
        <taxon>Bacteria</taxon>
        <taxon>Pseudomonadati</taxon>
        <taxon>Planctomycetota</taxon>
        <taxon>Planctomycetia</taxon>
        <taxon>Pirellulales</taxon>
        <taxon>Pirellulaceae</taxon>
        <taxon>Blastopirellula</taxon>
    </lineage>
</organism>
<dbReference type="InterPro" id="IPR050882">
    <property type="entry name" value="Prepilin_peptidase/N-MTase"/>
</dbReference>
<comment type="similarity">
    <text evidence="1">Belongs to the peptidase A24 family.</text>
</comment>
<dbReference type="PANTHER" id="PTHR30487">
    <property type="entry name" value="TYPE 4 PREPILIN-LIKE PROTEINS LEADER PEPTIDE-PROCESSING ENZYME"/>
    <property type="match status" value="1"/>
</dbReference>
<accession>A4A2S9</accession>
<dbReference type="GO" id="GO:0005886">
    <property type="term" value="C:plasma membrane"/>
    <property type="evidence" value="ECO:0007669"/>
    <property type="project" value="TreeGrafter"/>
</dbReference>
<protein>
    <submittedName>
        <fullName evidence="4">Type IV prepilin peptidase CpaA-like protein</fullName>
    </submittedName>
</protein>
<dbReference type="EMBL" id="AANZ01000050">
    <property type="protein sequence ID" value="EAQ76935.1"/>
    <property type="molecule type" value="Genomic_DNA"/>
</dbReference>
<dbReference type="Pfam" id="PF01478">
    <property type="entry name" value="Peptidase_A24"/>
    <property type="match status" value="1"/>
</dbReference>
<proteinExistence type="inferred from homology"/>
<keyword evidence="2" id="KW-1133">Transmembrane helix</keyword>
<sequence length="238" mass="26108">MKSAENARHRPSSRTAHATFFDNFALFARKSTIHANDRGLISAESYQERTMEYVNDLGASMAEHWPVWVVTVTLIVAAVIDGFQLKVPNWITFPFIIAGWTYSVIAFGWEGLGWSMLGTVVGLALLLPAYAIGGMGAGDVKLLAGVGAWMYGTHTFYAFCISAVVGAVLAIGMVLFRGAWEKHSNQAWMILNEILTIRDPNQLSAIAAERKPTMMLLPYGIPIAIGSIAYFIWMGMLV</sequence>
<dbReference type="eggNOG" id="COG4960">
    <property type="taxonomic scope" value="Bacteria"/>
</dbReference>
<dbReference type="GO" id="GO:0004190">
    <property type="term" value="F:aspartic-type endopeptidase activity"/>
    <property type="evidence" value="ECO:0007669"/>
    <property type="project" value="InterPro"/>
</dbReference>
<evidence type="ECO:0000256" key="2">
    <source>
        <dbReference type="SAM" id="Phobius"/>
    </source>
</evidence>
<keyword evidence="2" id="KW-0472">Membrane</keyword>
<dbReference type="Gene3D" id="1.20.120.1220">
    <property type="match status" value="1"/>
</dbReference>
<dbReference type="InterPro" id="IPR000045">
    <property type="entry name" value="Prepilin_IV_endopep_pep"/>
</dbReference>
<feature type="transmembrane region" description="Helical" evidence="2">
    <location>
        <begin position="216"/>
        <end position="236"/>
    </location>
</feature>
<feature type="transmembrane region" description="Helical" evidence="2">
    <location>
        <begin position="65"/>
        <end position="85"/>
    </location>
</feature>
<evidence type="ECO:0000313" key="4">
    <source>
        <dbReference type="EMBL" id="EAQ76935.1"/>
    </source>
</evidence>
<dbReference type="GO" id="GO:0006465">
    <property type="term" value="P:signal peptide processing"/>
    <property type="evidence" value="ECO:0007669"/>
    <property type="project" value="TreeGrafter"/>
</dbReference>
<evidence type="ECO:0000313" key="5">
    <source>
        <dbReference type="Proteomes" id="UP000004358"/>
    </source>
</evidence>
<dbReference type="STRING" id="314230.DSM3645_06439"/>
<name>A4A2S9_9BACT</name>
<dbReference type="Proteomes" id="UP000004358">
    <property type="component" value="Unassembled WGS sequence"/>
</dbReference>